<proteinExistence type="inferred from homology"/>
<dbReference type="InParanoid" id="A0A1Y1Z544"/>
<comment type="caution">
    <text evidence="3">The sequence shown here is derived from an EMBL/GenBank/DDBJ whole genome shotgun (WGS) entry which is preliminary data.</text>
</comment>
<dbReference type="PANTHER" id="PTHR21064:SF6">
    <property type="entry name" value="AMINOGLYCOSIDE PHOSPHOTRANSFERASE DOMAIN-CONTAINING PROTEIN"/>
    <property type="match status" value="1"/>
</dbReference>
<dbReference type="GO" id="GO:0019202">
    <property type="term" value="F:amino acid kinase activity"/>
    <property type="evidence" value="ECO:0007669"/>
    <property type="project" value="TreeGrafter"/>
</dbReference>
<evidence type="ECO:0000256" key="1">
    <source>
        <dbReference type="ARBA" id="ARBA00038240"/>
    </source>
</evidence>
<name>A0A1Y1Z544_9FUNG</name>
<dbReference type="OrthoDB" id="9976641at2759"/>
<evidence type="ECO:0000259" key="2">
    <source>
        <dbReference type="Pfam" id="PF01636"/>
    </source>
</evidence>
<dbReference type="InterPro" id="IPR050249">
    <property type="entry name" value="Pseudomonas-type_ThrB"/>
</dbReference>
<sequence>MPLFNTIPVDIEQVRRLVLEHWGAELGECIKSSQNHTYQANKGADRFIVRVTPDPDSSRFESIELELALLKYLHDNELPVCQAIPSLVTSTAAVRSGTLILSLFNFATGEPVNYTDWTWMTNKEIVVGLGRWFALQHKLTRQFAHERPELASHVRHWKTLHDGVLSDVEVDEQDSKTASDPKHFGIIHGDVNPSNYYWDATIGMPCMFDWDQVQLSWFLYDLSAPIWGVVTLELAGSPIDHSAVPQANSEQYTNWLLEGYEATGGNTVDREALRRMVAIRRELYRLFCKRALLELPAEHPMAQFCKFMTDFFDKLDTSQ</sequence>
<dbReference type="InterPro" id="IPR011009">
    <property type="entry name" value="Kinase-like_dom_sf"/>
</dbReference>
<dbReference type="PANTHER" id="PTHR21064">
    <property type="entry name" value="AMINOGLYCOSIDE PHOSPHOTRANSFERASE DOMAIN-CONTAINING PROTEIN-RELATED"/>
    <property type="match status" value="1"/>
</dbReference>
<gene>
    <name evidence="3" type="ORF">K493DRAFT_376296</name>
</gene>
<keyword evidence="4" id="KW-1185">Reference proteome</keyword>
<feature type="domain" description="Aminoglycoside phosphotransferase" evidence="2">
    <location>
        <begin position="34"/>
        <end position="223"/>
    </location>
</feature>
<dbReference type="Pfam" id="PF01636">
    <property type="entry name" value="APH"/>
    <property type="match status" value="1"/>
</dbReference>
<dbReference type="AlphaFoldDB" id="A0A1Y1Z544"/>
<protein>
    <recommendedName>
        <fullName evidence="2">Aminoglycoside phosphotransferase domain-containing protein</fullName>
    </recommendedName>
</protein>
<dbReference type="Proteomes" id="UP000193498">
    <property type="component" value="Unassembled WGS sequence"/>
</dbReference>
<dbReference type="EMBL" id="MCFE01000026">
    <property type="protein sequence ID" value="ORY05370.1"/>
    <property type="molecule type" value="Genomic_DNA"/>
</dbReference>
<dbReference type="SUPFAM" id="SSF56112">
    <property type="entry name" value="Protein kinase-like (PK-like)"/>
    <property type="match status" value="1"/>
</dbReference>
<dbReference type="Gene3D" id="3.90.1200.10">
    <property type="match status" value="1"/>
</dbReference>
<accession>A0A1Y1Z544</accession>
<dbReference type="InterPro" id="IPR002575">
    <property type="entry name" value="Aminoglycoside_PTrfase"/>
</dbReference>
<organism evidence="3 4">
    <name type="scientific">Basidiobolus meristosporus CBS 931.73</name>
    <dbReference type="NCBI Taxonomy" id="1314790"/>
    <lineage>
        <taxon>Eukaryota</taxon>
        <taxon>Fungi</taxon>
        <taxon>Fungi incertae sedis</taxon>
        <taxon>Zoopagomycota</taxon>
        <taxon>Entomophthoromycotina</taxon>
        <taxon>Basidiobolomycetes</taxon>
        <taxon>Basidiobolales</taxon>
        <taxon>Basidiobolaceae</taxon>
        <taxon>Basidiobolus</taxon>
    </lineage>
</organism>
<comment type="similarity">
    <text evidence="1">Belongs to the pseudomonas-type ThrB family.</text>
</comment>
<evidence type="ECO:0000313" key="4">
    <source>
        <dbReference type="Proteomes" id="UP000193498"/>
    </source>
</evidence>
<evidence type="ECO:0000313" key="3">
    <source>
        <dbReference type="EMBL" id="ORY05370.1"/>
    </source>
</evidence>
<reference evidence="3 4" key="1">
    <citation type="submission" date="2016-07" db="EMBL/GenBank/DDBJ databases">
        <title>Pervasive Adenine N6-methylation of Active Genes in Fungi.</title>
        <authorList>
            <consortium name="DOE Joint Genome Institute"/>
            <person name="Mondo S.J."/>
            <person name="Dannebaum R.O."/>
            <person name="Kuo R.C."/>
            <person name="Labutti K."/>
            <person name="Haridas S."/>
            <person name="Kuo A."/>
            <person name="Salamov A."/>
            <person name="Ahrendt S.R."/>
            <person name="Lipzen A."/>
            <person name="Sullivan W."/>
            <person name="Andreopoulos W.B."/>
            <person name="Clum A."/>
            <person name="Lindquist E."/>
            <person name="Daum C."/>
            <person name="Ramamoorthy G.K."/>
            <person name="Gryganskyi A."/>
            <person name="Culley D."/>
            <person name="Magnuson J.K."/>
            <person name="James T.Y."/>
            <person name="O'Malley M.A."/>
            <person name="Stajich J.E."/>
            <person name="Spatafora J.W."/>
            <person name="Visel A."/>
            <person name="Grigoriev I.V."/>
        </authorList>
    </citation>
    <scope>NUCLEOTIDE SEQUENCE [LARGE SCALE GENOMIC DNA]</scope>
    <source>
        <strain evidence="3 4">CBS 931.73</strain>
    </source>
</reference>